<protein>
    <submittedName>
        <fullName evidence="5">Uncharacterized protein</fullName>
    </submittedName>
</protein>
<feature type="region of interest" description="Disordered" evidence="2">
    <location>
        <begin position="907"/>
        <end position="968"/>
    </location>
</feature>
<feature type="domain" description="Guanylate kinase-like" evidence="3">
    <location>
        <begin position="1481"/>
        <end position="1648"/>
    </location>
</feature>
<dbReference type="PROSITE" id="PS50106">
    <property type="entry name" value="PDZ"/>
    <property type="match status" value="4"/>
</dbReference>
<feature type="region of interest" description="Disordered" evidence="2">
    <location>
        <begin position="757"/>
        <end position="786"/>
    </location>
</feature>
<feature type="region of interest" description="Disordered" evidence="2">
    <location>
        <begin position="286"/>
        <end position="342"/>
    </location>
</feature>
<reference evidence="5" key="1">
    <citation type="submission" date="2022-01" db="EMBL/GenBank/DDBJ databases">
        <authorList>
            <person name="King R."/>
        </authorList>
    </citation>
    <scope>NUCLEOTIDE SEQUENCE</scope>
</reference>
<dbReference type="InterPro" id="IPR036028">
    <property type="entry name" value="SH3-like_dom_sf"/>
</dbReference>
<feature type="compositionally biased region" description="Basic residues" evidence="2">
    <location>
        <begin position="1418"/>
        <end position="1427"/>
    </location>
</feature>
<feature type="domain" description="PDZ" evidence="4">
    <location>
        <begin position="474"/>
        <end position="557"/>
    </location>
</feature>
<proteinExistence type="predicted"/>
<dbReference type="SMART" id="SM00072">
    <property type="entry name" value="GuKc"/>
    <property type="match status" value="1"/>
</dbReference>
<feature type="domain" description="PDZ" evidence="4">
    <location>
        <begin position="579"/>
        <end position="658"/>
    </location>
</feature>
<organism evidence="5 6">
    <name type="scientific">Phaedon cochleariae</name>
    <name type="common">Mustard beetle</name>
    <dbReference type="NCBI Taxonomy" id="80249"/>
    <lineage>
        <taxon>Eukaryota</taxon>
        <taxon>Metazoa</taxon>
        <taxon>Ecdysozoa</taxon>
        <taxon>Arthropoda</taxon>
        <taxon>Hexapoda</taxon>
        <taxon>Insecta</taxon>
        <taxon>Pterygota</taxon>
        <taxon>Neoptera</taxon>
        <taxon>Endopterygota</taxon>
        <taxon>Coleoptera</taxon>
        <taxon>Polyphaga</taxon>
        <taxon>Cucujiformia</taxon>
        <taxon>Chrysomeloidea</taxon>
        <taxon>Chrysomelidae</taxon>
        <taxon>Chrysomelinae</taxon>
        <taxon>Chrysomelini</taxon>
        <taxon>Phaedon</taxon>
    </lineage>
</organism>
<dbReference type="InterPro" id="IPR001478">
    <property type="entry name" value="PDZ"/>
</dbReference>
<dbReference type="InterPro" id="IPR008144">
    <property type="entry name" value="Guanylate_kin-like_dom"/>
</dbReference>
<dbReference type="CDD" id="cd00136">
    <property type="entry name" value="PDZ_canonical"/>
    <property type="match status" value="1"/>
</dbReference>
<feature type="compositionally biased region" description="Basic and acidic residues" evidence="2">
    <location>
        <begin position="286"/>
        <end position="309"/>
    </location>
</feature>
<feature type="region of interest" description="Disordered" evidence="2">
    <location>
        <begin position="1403"/>
        <end position="1440"/>
    </location>
</feature>
<reference evidence="5" key="2">
    <citation type="submission" date="2022-10" db="EMBL/GenBank/DDBJ databases">
        <authorList>
            <consortium name="ENA_rothamsted_submissions"/>
            <consortium name="culmorum"/>
            <person name="King R."/>
        </authorList>
    </citation>
    <scope>NUCLEOTIDE SEQUENCE</scope>
</reference>
<dbReference type="SUPFAM" id="SSF50156">
    <property type="entry name" value="PDZ domain-like"/>
    <property type="match status" value="4"/>
</dbReference>
<dbReference type="Gene3D" id="3.40.50.300">
    <property type="entry name" value="P-loop containing nucleotide triphosphate hydrolases"/>
    <property type="match status" value="1"/>
</dbReference>
<dbReference type="GO" id="GO:0035331">
    <property type="term" value="P:negative regulation of hippo signaling"/>
    <property type="evidence" value="ECO:0007669"/>
    <property type="project" value="TreeGrafter"/>
</dbReference>
<feature type="domain" description="PDZ" evidence="4">
    <location>
        <begin position="1073"/>
        <end position="1152"/>
    </location>
</feature>
<dbReference type="Gene3D" id="2.30.42.10">
    <property type="match status" value="4"/>
</dbReference>
<dbReference type="SUPFAM" id="SSF52540">
    <property type="entry name" value="P-loop containing nucleoside triphosphate hydrolases"/>
    <property type="match status" value="1"/>
</dbReference>
<feature type="coiled-coil region" evidence="1">
    <location>
        <begin position="214"/>
        <end position="283"/>
    </location>
</feature>
<dbReference type="InterPro" id="IPR053004">
    <property type="entry name" value="MAGUK_Signaling_Regulators"/>
</dbReference>
<dbReference type="EMBL" id="OU896714">
    <property type="protein sequence ID" value="CAH1180342.1"/>
    <property type="molecule type" value="Genomic_DNA"/>
</dbReference>
<feature type="coiled-coil region" evidence="1">
    <location>
        <begin position="342"/>
        <end position="445"/>
    </location>
</feature>
<dbReference type="PANTHER" id="PTHR46360">
    <property type="entry name" value="DISKS LARGE HOMOLOG 5"/>
    <property type="match status" value="1"/>
</dbReference>
<feature type="region of interest" description="Disordered" evidence="2">
    <location>
        <begin position="1159"/>
        <end position="1208"/>
    </location>
</feature>
<dbReference type="PROSITE" id="PS50052">
    <property type="entry name" value="GUANYLATE_KINASE_2"/>
    <property type="match status" value="1"/>
</dbReference>
<name>A0A9P0GXP0_PHACE</name>
<dbReference type="InterPro" id="IPR008145">
    <property type="entry name" value="GK/Ca_channel_bsu"/>
</dbReference>
<dbReference type="SUPFAM" id="SSF50044">
    <property type="entry name" value="SH3-domain"/>
    <property type="match status" value="1"/>
</dbReference>
<feature type="coiled-coil region" evidence="1">
    <location>
        <begin position="73"/>
        <end position="178"/>
    </location>
</feature>
<sequence length="1663" mass="184978">MASNGDSGGGSNGTISRNFPTREYDSLKLQIEKTNNELNTSRRRCDHALSDLDYYREQHRAVMNQLEVSSQDSASLRTKYAELLNDHKQLQADHQRLRQQAAERDGDTSEALFASHSQALSKLEMAQDENARLAKQCEVLAQERGQAQRDVAGLKQQLVKLFKDNAKFREAHQKLQQQYEEAVNCTIKANKEVKRLTDERNATTAEYTLIMSERDTVHKEMEKLSDDLAQAMKKMKLLTASNQELQEEKRNFTYQLESLRREITSALHERDKALRECNELREKFGASASDQRHLVASDQTKRSRGRHLDNLAGGGGTADGGGAPGDGRGGEARSIGQRRRRLDNLDQANVELEAMRQAMDEAQAELAAASQEAEVSKRRRDWAFGERDKIVQERESIRTLCDNMRKERDRAVSELAESLRESDAVKKQRNELLNETKELREALDSHLDCDSNRLPSQGGYDRLQEFQARGRTEVVELELTATDEEGLEFGGGRDFSGNGYVFVSSVASGSTAEGKLYPNDYILSVNDVDCSQGSLRMVTEAIRSSMPLARVLVRRNGSARPSGGGGGGGEPKADHVTKWIHTARLARGSHGLSLKMGVYIHRVGEGGVAARDKSLTVGDRVLRINDKSMDDIESSHDAMQVLNDESADVINITTLKMSYPECPNVFTPVRRHKKENRSSQTEEWLVQDYKYGGQQEKNNGGAWLKEKLDMMRGPWRHSKEDKKKYRNSSPNPIDYGHEQAIAELDLVLESYHHGTVKRPGGAAKRHFSQTKEEKNNGGTWPKARAAPVLTSNGGTVVTRTKERPPLSLLAPKSNQTPDGYNYRNSTPVPLSIVSPTLQTNYARHSVYKSVDTSHNFGLPNDSFERLRTANNANRLSVNMNSDNSLDFPVHRFVDKEVIAYYKKNNRSGITKYGSDSERDSLAGSHHPHESVGPAHIRGHSQPFASSPRAHHAYHAHHAHPHPHHLDRSRESFSFEPIHHVHSPSADVAGGRRGAEAVEVGGTFPRKNQRFRVPSNPSVTSKLSTGSIERGSSERGSPMPIFHVEVLSSPGDHSGSAKDCCPWGHKPVPGELRRVHIDKSNEPLGIQINCPDAGGIFVSTVNENSLASRVGLQIGDQLLEVCGINMRNATYNLAANVLRQCGNSITMLVQYSPDKYHELQGGVGSCSGSTSEEEEEEEEEEDEEEEADGEATPCNSPKEVRKSSSQIKPSQLMVMQRQAQNVSANGSSRIAVEEPRYLCIETLKTSNLGISLVGGNAAGIFIHSVQPDSLAYHAGLRTGDQILEYNGSDLRAATAEEAAYELAKPADKVTVLAHYRIDKYNEIKDKPGDSLYVRCGFDRSGDDMTEPPQLAFAKDEVVYVDNTMFNGVPGRWRAWKLDGEGHRQQCGVIPSKYKVEEELLLRRGAGDPEGRSTATARRSFFRRKKHQRGSSGSSGLGTSRDSKELASFCNLSPGWYSDSGSLHEDLSQSSYQRVERLQYPEFRPVIVLGPLAECVADKLVQDFPDKFNRASTESRRCSQAQLDRELADGLILEYRRRGSCYECLTVSAVRAVAQTGLHCMLDGSPTMVERLRRHRVHPVVLLVKFKSTKQIREVKDARYSIDKVSGKAAKEMFEHGHKLEAEYRHLVTAVVAAGANVAHICAQVKAAVDAEHRRSQWVPTAQMH</sequence>
<feature type="domain" description="PDZ" evidence="4">
    <location>
        <begin position="1236"/>
        <end position="1310"/>
    </location>
</feature>
<feature type="region of interest" description="Disordered" evidence="2">
    <location>
        <begin position="1"/>
        <end position="21"/>
    </location>
</feature>
<dbReference type="Proteomes" id="UP001153737">
    <property type="component" value="Chromosome 8"/>
</dbReference>
<dbReference type="InterPro" id="IPR027417">
    <property type="entry name" value="P-loop_NTPase"/>
</dbReference>
<dbReference type="CDD" id="cd11860">
    <property type="entry name" value="SH3_DLG5"/>
    <property type="match status" value="1"/>
</dbReference>
<dbReference type="Pfam" id="PF00595">
    <property type="entry name" value="PDZ"/>
    <property type="match status" value="4"/>
</dbReference>
<keyword evidence="1" id="KW-0175">Coiled coil</keyword>
<dbReference type="Gene3D" id="2.30.30.40">
    <property type="entry name" value="SH3 Domains"/>
    <property type="match status" value="1"/>
</dbReference>
<dbReference type="PANTHER" id="PTHR46360:SF1">
    <property type="entry name" value="DISKS LARGE HOMOLOG 5"/>
    <property type="match status" value="1"/>
</dbReference>
<keyword evidence="6" id="KW-1185">Reference proteome</keyword>
<evidence type="ECO:0000256" key="1">
    <source>
        <dbReference type="SAM" id="Coils"/>
    </source>
</evidence>
<dbReference type="InterPro" id="IPR035537">
    <property type="entry name" value="DLG5_SH3"/>
</dbReference>
<evidence type="ECO:0000259" key="4">
    <source>
        <dbReference type="PROSITE" id="PS50106"/>
    </source>
</evidence>
<feature type="region of interest" description="Disordered" evidence="2">
    <location>
        <begin position="1006"/>
        <end position="1037"/>
    </location>
</feature>
<feature type="compositionally biased region" description="Gly residues" evidence="2">
    <location>
        <begin position="1"/>
        <end position="12"/>
    </location>
</feature>
<feature type="compositionally biased region" description="Gly residues" evidence="2">
    <location>
        <begin position="312"/>
        <end position="327"/>
    </location>
</feature>
<evidence type="ECO:0000313" key="5">
    <source>
        <dbReference type="EMBL" id="CAH1180342.1"/>
    </source>
</evidence>
<accession>A0A9P0GXP0</accession>
<feature type="compositionally biased region" description="Low complexity" evidence="2">
    <location>
        <begin position="1428"/>
        <end position="1438"/>
    </location>
</feature>
<dbReference type="OrthoDB" id="10067129at2759"/>
<dbReference type="Pfam" id="PF00625">
    <property type="entry name" value="Guanylate_kin"/>
    <property type="match status" value="1"/>
</dbReference>
<evidence type="ECO:0000259" key="3">
    <source>
        <dbReference type="PROSITE" id="PS50052"/>
    </source>
</evidence>
<evidence type="ECO:0000313" key="6">
    <source>
        <dbReference type="Proteomes" id="UP001153737"/>
    </source>
</evidence>
<dbReference type="SMART" id="SM00228">
    <property type="entry name" value="PDZ"/>
    <property type="match status" value="4"/>
</dbReference>
<dbReference type="SUPFAM" id="SSF57997">
    <property type="entry name" value="Tropomyosin"/>
    <property type="match status" value="1"/>
</dbReference>
<feature type="compositionally biased region" description="Basic residues" evidence="2">
    <location>
        <begin position="948"/>
        <end position="962"/>
    </location>
</feature>
<feature type="compositionally biased region" description="Low complexity" evidence="2">
    <location>
        <begin position="1023"/>
        <end position="1036"/>
    </location>
</feature>
<dbReference type="CDD" id="cd06767">
    <property type="entry name" value="PDZ3_DLG5-like"/>
    <property type="match status" value="1"/>
</dbReference>
<dbReference type="Gene3D" id="1.10.287.1490">
    <property type="match status" value="1"/>
</dbReference>
<feature type="compositionally biased region" description="Acidic residues" evidence="2">
    <location>
        <begin position="1170"/>
        <end position="1188"/>
    </location>
</feature>
<dbReference type="GO" id="GO:0005886">
    <property type="term" value="C:plasma membrane"/>
    <property type="evidence" value="ECO:0007669"/>
    <property type="project" value="TreeGrafter"/>
</dbReference>
<evidence type="ECO:0000256" key="2">
    <source>
        <dbReference type="SAM" id="MobiDB-lite"/>
    </source>
</evidence>
<gene>
    <name evidence="5" type="ORF">PHAECO_LOCUS12225</name>
</gene>
<dbReference type="InterPro" id="IPR036034">
    <property type="entry name" value="PDZ_sf"/>
</dbReference>